<dbReference type="NCBIfam" id="TIGR01901">
    <property type="entry name" value="adhes_NPXG"/>
    <property type="match status" value="1"/>
</dbReference>
<feature type="signal peptide" evidence="4">
    <location>
        <begin position="1"/>
        <end position="33"/>
    </location>
</feature>
<evidence type="ECO:0000256" key="2">
    <source>
        <dbReference type="ARBA" id="ARBA00022525"/>
    </source>
</evidence>
<evidence type="ECO:0000256" key="1">
    <source>
        <dbReference type="ARBA" id="ARBA00004613"/>
    </source>
</evidence>
<dbReference type="InterPro" id="IPR012334">
    <property type="entry name" value="Pectin_lyas_fold"/>
</dbReference>
<feature type="chain" id="PRO_5021771854" evidence="4">
    <location>
        <begin position="34"/>
        <end position="393"/>
    </location>
</feature>
<feature type="domain" description="Filamentous haemagglutinin FhaB/tRNA nuclease CdiA-like TPS" evidence="5">
    <location>
        <begin position="31"/>
        <end position="143"/>
    </location>
</feature>
<dbReference type="Gene3D" id="2.160.20.10">
    <property type="entry name" value="Single-stranded right-handed beta-helix, Pectin lyase-like"/>
    <property type="match status" value="1"/>
</dbReference>
<evidence type="ECO:0000256" key="3">
    <source>
        <dbReference type="ARBA" id="ARBA00022729"/>
    </source>
</evidence>
<dbReference type="InterPro" id="IPR011050">
    <property type="entry name" value="Pectin_lyase_fold/virulence"/>
</dbReference>
<comment type="caution">
    <text evidence="6">The sequence shown here is derived from an EMBL/GenBank/DDBJ whole genome shotgun (WGS) entry which is preliminary data.</text>
</comment>
<evidence type="ECO:0000313" key="6">
    <source>
        <dbReference type="EMBL" id="TQE92864.1"/>
    </source>
</evidence>
<dbReference type="Proteomes" id="UP000315400">
    <property type="component" value="Unassembled WGS sequence"/>
</dbReference>
<evidence type="ECO:0000313" key="7">
    <source>
        <dbReference type="Proteomes" id="UP000315400"/>
    </source>
</evidence>
<dbReference type="PANTHER" id="PTHR12338:SF8">
    <property type="entry name" value="HEME_HEMOPEXIN-BINDING PROTEIN"/>
    <property type="match status" value="1"/>
</dbReference>
<dbReference type="EMBL" id="VIFK01000542">
    <property type="protein sequence ID" value="TQE92864.1"/>
    <property type="molecule type" value="Genomic_DNA"/>
</dbReference>
<accession>A0A540V7W2</accession>
<name>A0A540V7W2_9GAMM</name>
<proteinExistence type="predicted"/>
<dbReference type="SMART" id="SM00912">
    <property type="entry name" value="Haemagg_act"/>
    <property type="match status" value="1"/>
</dbReference>
<dbReference type="PANTHER" id="PTHR12338">
    <property type="entry name" value="AUTOTRANSPORTER"/>
    <property type="match status" value="1"/>
</dbReference>
<organism evidence="6 7">
    <name type="scientific">Spiribacter salinus</name>
    <dbReference type="NCBI Taxonomy" id="1335746"/>
    <lineage>
        <taxon>Bacteria</taxon>
        <taxon>Pseudomonadati</taxon>
        <taxon>Pseudomonadota</taxon>
        <taxon>Gammaproteobacteria</taxon>
        <taxon>Chromatiales</taxon>
        <taxon>Ectothiorhodospiraceae</taxon>
        <taxon>Spiribacter</taxon>
    </lineage>
</organism>
<dbReference type="SUPFAM" id="SSF51126">
    <property type="entry name" value="Pectin lyase-like"/>
    <property type="match status" value="1"/>
</dbReference>
<dbReference type="InterPro" id="IPR008638">
    <property type="entry name" value="FhaB/CdiA-like_TPS"/>
</dbReference>
<gene>
    <name evidence="6" type="ORF">FKY71_18885</name>
</gene>
<evidence type="ECO:0000256" key="4">
    <source>
        <dbReference type="SAM" id="SignalP"/>
    </source>
</evidence>
<protein>
    <submittedName>
        <fullName evidence="6">Filamentous hemagglutinin N-terminal domain-containing protein</fullName>
    </submittedName>
</protein>
<dbReference type="Pfam" id="PF05860">
    <property type="entry name" value="TPS"/>
    <property type="match status" value="1"/>
</dbReference>
<keyword evidence="3 4" id="KW-0732">Signal</keyword>
<sequence length="393" mass="40414">MTGYSSAHTRMTTTRLLCCSSLLALTLAASAHANPQGGQVVRGSAGISESGKTMTIHQHSDKAVIDWNSFNIELDEHTRFEQPSAGSAILNRVRGDQASQILGRLSANGKVVLVNPNGVHFGPNATVDVNSLIATTSDIDNDAFMADGSLRFTESGKPGAKVVNEGMITAAEAGLVGLVAPQVENHGIIQARLGKVEMASGDRFTLDLYGDGLVEIGISDEAAEQLIRNTGSISAEGGTIAITAAAARELVDSLIQIEGELKAPTITEHDDGRITIAGKDADIAVSGELDTSGEHGGGTIEIGGGKQGQGPLPWADDTTITETASLKANATHDGDGGEVIVWAKDRTEFAGTIEAKGAGSGKGGFAETSGKDTLKVTNTASVDTGGGTWLLDP</sequence>
<comment type="subcellular location">
    <subcellularLocation>
        <location evidence="1">Secreted</location>
    </subcellularLocation>
</comment>
<dbReference type="GO" id="GO:0005576">
    <property type="term" value="C:extracellular region"/>
    <property type="evidence" value="ECO:0007669"/>
    <property type="project" value="UniProtKB-SubCell"/>
</dbReference>
<dbReference type="InterPro" id="IPR050909">
    <property type="entry name" value="Bact_Autotransporter_VF"/>
</dbReference>
<feature type="non-terminal residue" evidence="6">
    <location>
        <position position="393"/>
    </location>
</feature>
<dbReference type="AlphaFoldDB" id="A0A540V7W2"/>
<reference evidence="6 7" key="1">
    <citation type="submission" date="2019-06" db="EMBL/GenBank/DDBJ databases">
        <title>Metagenome assembled Genome of Spiribacter salinus SL48-SHIP from the microbial mat of Salt Lake 48 (Novosibirsk region, Russia).</title>
        <authorList>
            <person name="Shipova A."/>
            <person name="Rozanov A.S."/>
            <person name="Bryanskaya A.V."/>
            <person name="Peltek S.E."/>
        </authorList>
    </citation>
    <scope>NUCLEOTIDE SEQUENCE [LARGE SCALE GENOMIC DNA]</scope>
    <source>
        <strain evidence="6">SL48-SHIP-2</strain>
    </source>
</reference>
<evidence type="ECO:0000259" key="5">
    <source>
        <dbReference type="SMART" id="SM00912"/>
    </source>
</evidence>
<keyword evidence="2" id="KW-0964">Secreted</keyword>